<dbReference type="AlphaFoldDB" id="A0A9J6P735"/>
<comment type="caution">
    <text evidence="2">The sequence shown here is derived from an EMBL/GenBank/DDBJ whole genome shotgun (WGS) entry which is preliminary data.</text>
</comment>
<sequence length="201" mass="22610">MLTNRDALEKSIDKAINGIQEKANTISLEESDCKVVLDKICNYTAQKLTIESKTILASIYTNLSQQTLKVDIFQNSKNASAFYSRDIRSELSKKFTFEVPKEINYKEAKDTIKALEVSGAIIIVGSVVSFNMKMIIPVAISVIIAGIMGFVISNKSSIGSKEKCSEVIDKYLIEVKRQMMVWIDDIVKYYDNCVEEVKKNL</sequence>
<keyword evidence="3" id="KW-1185">Reference proteome</keyword>
<keyword evidence="1" id="KW-0812">Transmembrane</keyword>
<feature type="transmembrane region" description="Helical" evidence="1">
    <location>
        <begin position="134"/>
        <end position="153"/>
    </location>
</feature>
<dbReference type="RefSeq" id="WP_250860427.1">
    <property type="nucleotide sequence ID" value="NZ_JAGSOJ010000003.1"/>
</dbReference>
<keyword evidence="1" id="KW-0472">Membrane</keyword>
<organism evidence="2 3">
    <name type="scientific">Oceanirhabdus seepicola</name>
    <dbReference type="NCBI Taxonomy" id="2828781"/>
    <lineage>
        <taxon>Bacteria</taxon>
        <taxon>Bacillati</taxon>
        <taxon>Bacillota</taxon>
        <taxon>Clostridia</taxon>
        <taxon>Eubacteriales</taxon>
        <taxon>Clostridiaceae</taxon>
        <taxon>Oceanirhabdus</taxon>
    </lineage>
</organism>
<gene>
    <name evidence="2" type="ORF">KDK92_16420</name>
</gene>
<evidence type="ECO:0000256" key="1">
    <source>
        <dbReference type="SAM" id="Phobius"/>
    </source>
</evidence>
<evidence type="ECO:0000313" key="2">
    <source>
        <dbReference type="EMBL" id="MCM1991320.1"/>
    </source>
</evidence>
<reference evidence="2" key="2">
    <citation type="submission" date="2021-04" db="EMBL/GenBank/DDBJ databases">
        <authorList>
            <person name="Dong X."/>
        </authorList>
    </citation>
    <scope>NUCLEOTIDE SEQUENCE</scope>
    <source>
        <strain evidence="2">ZWT</strain>
    </source>
</reference>
<dbReference type="Proteomes" id="UP001056429">
    <property type="component" value="Unassembled WGS sequence"/>
</dbReference>
<feature type="transmembrane region" description="Helical" evidence="1">
    <location>
        <begin position="111"/>
        <end position="128"/>
    </location>
</feature>
<dbReference type="EMBL" id="JAGSOJ010000003">
    <property type="protein sequence ID" value="MCM1991320.1"/>
    <property type="molecule type" value="Genomic_DNA"/>
</dbReference>
<evidence type="ECO:0000313" key="3">
    <source>
        <dbReference type="Proteomes" id="UP001056429"/>
    </source>
</evidence>
<name>A0A9J6P735_9CLOT</name>
<proteinExistence type="predicted"/>
<reference evidence="2" key="1">
    <citation type="journal article" date="2021" name="mSystems">
        <title>Bacteria and Archaea Synergistically Convert Glycine Betaine to Biogenic Methane in the Formosa Cold Seep of the South China Sea.</title>
        <authorList>
            <person name="Li L."/>
            <person name="Zhang W."/>
            <person name="Zhang S."/>
            <person name="Song L."/>
            <person name="Sun Q."/>
            <person name="Zhang H."/>
            <person name="Xiang H."/>
            <person name="Dong X."/>
        </authorList>
    </citation>
    <scope>NUCLEOTIDE SEQUENCE</scope>
    <source>
        <strain evidence="2">ZWT</strain>
    </source>
</reference>
<protein>
    <submittedName>
        <fullName evidence="2">Uncharacterized protein</fullName>
    </submittedName>
</protein>
<accession>A0A9J6P735</accession>
<keyword evidence="1" id="KW-1133">Transmembrane helix</keyword>